<keyword evidence="2" id="KW-0472">Membrane</keyword>
<dbReference type="Proteomes" id="UP000023152">
    <property type="component" value="Unassembled WGS sequence"/>
</dbReference>
<proteinExistence type="predicted"/>
<name>X6MWX5_RETFI</name>
<dbReference type="EMBL" id="ASPP01014817">
    <property type="protein sequence ID" value="ETO18503.1"/>
    <property type="molecule type" value="Genomic_DNA"/>
</dbReference>
<evidence type="ECO:0000256" key="1">
    <source>
        <dbReference type="SAM" id="MobiDB-lite"/>
    </source>
</evidence>
<evidence type="ECO:0000313" key="4">
    <source>
        <dbReference type="Proteomes" id="UP000023152"/>
    </source>
</evidence>
<feature type="compositionally biased region" description="Basic residues" evidence="1">
    <location>
        <begin position="1"/>
        <end position="12"/>
    </location>
</feature>
<evidence type="ECO:0000313" key="3">
    <source>
        <dbReference type="EMBL" id="ETO18503.1"/>
    </source>
</evidence>
<reference evidence="3 4" key="1">
    <citation type="journal article" date="2013" name="Curr. Biol.">
        <title>The Genome of the Foraminiferan Reticulomyxa filosa.</title>
        <authorList>
            <person name="Glockner G."/>
            <person name="Hulsmann N."/>
            <person name="Schleicher M."/>
            <person name="Noegel A.A."/>
            <person name="Eichinger L."/>
            <person name="Gallinger C."/>
            <person name="Pawlowski J."/>
            <person name="Sierra R."/>
            <person name="Euteneuer U."/>
            <person name="Pillet L."/>
            <person name="Moustafa A."/>
            <person name="Platzer M."/>
            <person name="Groth M."/>
            <person name="Szafranski K."/>
            <person name="Schliwa M."/>
        </authorList>
    </citation>
    <scope>NUCLEOTIDE SEQUENCE [LARGE SCALE GENOMIC DNA]</scope>
</reference>
<keyword evidence="2" id="KW-0812">Transmembrane</keyword>
<evidence type="ECO:0000256" key="2">
    <source>
        <dbReference type="SAM" id="Phobius"/>
    </source>
</evidence>
<gene>
    <name evidence="3" type="ORF">RFI_18760</name>
</gene>
<protein>
    <submittedName>
        <fullName evidence="3">Uncharacterized protein</fullName>
    </submittedName>
</protein>
<sequence>MKEPRRRRKTKRNTSTSSGLAIGKKFGGTPQAKRAARDKQRFELLARQRANPFRQKKNVAKDIHISSSFCICNTFVIFCCCCCFALICQDEAVRKRRVSLRVQKDKFKMKFKQRPSQGDVVSRGLIHPEYFDTKKVCFELTESHYEITRKRHEAESAIEQSGVVALSNVESAIRRRESIANKLPNPYKLQIASEYFKCFQFACVIVKEEMKSDPEVSFTMNMPNSLLQQMQQERAQNNLILNSKPQPTPSQSQFNDRQLQTQNRRLSVSELAVFFKSRPEVASLFARGIMKAGVLQGDATGYWEQQFQAQRQGVRNTLSNKLDKRKRPSQLDLELRGIVPPGYFRDVVTTMSSFYGSQTLNVV</sequence>
<accession>X6MWX5</accession>
<feature type="region of interest" description="Disordered" evidence="1">
    <location>
        <begin position="1"/>
        <end position="34"/>
    </location>
</feature>
<dbReference type="AlphaFoldDB" id="X6MWX5"/>
<comment type="caution">
    <text evidence="3">The sequence shown here is derived from an EMBL/GenBank/DDBJ whole genome shotgun (WGS) entry which is preliminary data.</text>
</comment>
<keyword evidence="2" id="KW-1133">Transmembrane helix</keyword>
<feature type="transmembrane region" description="Helical" evidence="2">
    <location>
        <begin position="63"/>
        <end position="87"/>
    </location>
</feature>
<organism evidence="3 4">
    <name type="scientific">Reticulomyxa filosa</name>
    <dbReference type="NCBI Taxonomy" id="46433"/>
    <lineage>
        <taxon>Eukaryota</taxon>
        <taxon>Sar</taxon>
        <taxon>Rhizaria</taxon>
        <taxon>Retaria</taxon>
        <taxon>Foraminifera</taxon>
        <taxon>Monothalamids</taxon>
        <taxon>Reticulomyxidae</taxon>
        <taxon>Reticulomyxa</taxon>
    </lineage>
</organism>
<keyword evidence="4" id="KW-1185">Reference proteome</keyword>